<dbReference type="Proteomes" id="UP000694892">
    <property type="component" value="Chromosome 8S"/>
</dbReference>
<sequence length="209" mass="23966">MDSRPVAVSGGAQAENRTLQTCHICTCIFWKSCVASFLIFLFMLSTHNYEKIRKSWTSLRAHRAIGNISPLQNIISAHYVNREPISVRIIAIRHVDKVKELYCWFYFEFRKGYTPVRAHTDIPSDQFGLPYCAVVVLYKEPLFCFSHYISIHAMSMGKTDGVPVFKIKNRELLSFSANFILCISIMFGICSNVLQFIQAMEMYRLLGGT</sequence>
<accession>A0A974C2L5</accession>
<proteinExistence type="predicted"/>
<reference evidence="3" key="1">
    <citation type="journal article" date="2016" name="Nature">
        <title>Genome evolution in the allotetraploid frog Xenopus laevis.</title>
        <authorList>
            <person name="Session A.M."/>
            <person name="Uno Y."/>
            <person name="Kwon T."/>
            <person name="Chapman J.A."/>
            <person name="Toyoda A."/>
            <person name="Takahashi S."/>
            <person name="Fukui A."/>
            <person name="Hikosaka A."/>
            <person name="Suzuki A."/>
            <person name="Kondo M."/>
            <person name="van Heeringen S.J."/>
            <person name="Quigley I."/>
            <person name="Heinz S."/>
            <person name="Ogino H."/>
            <person name="Ochi H."/>
            <person name="Hellsten U."/>
            <person name="Lyons J.B."/>
            <person name="Simakov O."/>
            <person name="Putnam N."/>
            <person name="Stites J."/>
            <person name="Kuroki Y."/>
            <person name="Tanaka T."/>
            <person name="Michiue T."/>
            <person name="Watanabe M."/>
            <person name="Bogdanovic O."/>
            <person name="Lister R."/>
            <person name="Georgiou G."/>
            <person name="Paranjpe S.S."/>
            <person name="van Kruijsbergen I."/>
            <person name="Shu S."/>
            <person name="Carlson J."/>
            <person name="Kinoshita T."/>
            <person name="Ohta Y."/>
            <person name="Mawaribuchi S."/>
            <person name="Jenkins J."/>
            <person name="Grimwood J."/>
            <person name="Schmutz J."/>
            <person name="Mitros T."/>
            <person name="Mozaffari S.V."/>
            <person name="Suzuki Y."/>
            <person name="Haramoto Y."/>
            <person name="Yamamoto T.S."/>
            <person name="Takagi C."/>
            <person name="Heald R."/>
            <person name="Miller K."/>
            <person name="Haudenschild C."/>
            <person name="Kitzman J."/>
            <person name="Nakayama T."/>
            <person name="Izutsu Y."/>
            <person name="Robert J."/>
            <person name="Fortriede J."/>
            <person name="Burns K."/>
            <person name="Lotay V."/>
            <person name="Karimi K."/>
            <person name="Yasuoka Y."/>
            <person name="Dichmann D.S."/>
            <person name="Flajnik M.F."/>
            <person name="Houston D.W."/>
            <person name="Shendure J."/>
            <person name="DuPasquier L."/>
            <person name="Vize P.D."/>
            <person name="Zorn A.M."/>
            <person name="Ito M."/>
            <person name="Marcotte E.M."/>
            <person name="Wallingford J.B."/>
            <person name="Ito Y."/>
            <person name="Asashima M."/>
            <person name="Ueno N."/>
            <person name="Matsuda Y."/>
            <person name="Veenstra G.J."/>
            <person name="Fujiyama A."/>
            <person name="Harland R.M."/>
            <person name="Taira M."/>
            <person name="Rokhsar D.S."/>
        </authorList>
    </citation>
    <scope>NUCLEOTIDE SEQUENCE [LARGE SCALE GENOMIC DNA]</scope>
    <source>
        <strain evidence="3">J</strain>
    </source>
</reference>
<feature type="transmembrane region" description="Helical" evidence="1">
    <location>
        <begin position="28"/>
        <end position="46"/>
    </location>
</feature>
<evidence type="ECO:0000313" key="3">
    <source>
        <dbReference type="Proteomes" id="UP000694892"/>
    </source>
</evidence>
<name>A0A974C2L5_XENLA</name>
<feature type="transmembrane region" description="Helical" evidence="1">
    <location>
        <begin position="175"/>
        <end position="197"/>
    </location>
</feature>
<keyword evidence="1" id="KW-0472">Membrane</keyword>
<keyword evidence="1" id="KW-1133">Transmembrane helix</keyword>
<evidence type="ECO:0000313" key="2">
    <source>
        <dbReference type="EMBL" id="OCT65261.1"/>
    </source>
</evidence>
<keyword evidence="1" id="KW-0812">Transmembrane</keyword>
<evidence type="ECO:0000256" key="1">
    <source>
        <dbReference type="SAM" id="Phobius"/>
    </source>
</evidence>
<gene>
    <name evidence="2" type="ORF">XELAEV_18041500mg</name>
</gene>
<organism evidence="2 3">
    <name type="scientific">Xenopus laevis</name>
    <name type="common">African clawed frog</name>
    <dbReference type="NCBI Taxonomy" id="8355"/>
    <lineage>
        <taxon>Eukaryota</taxon>
        <taxon>Metazoa</taxon>
        <taxon>Chordata</taxon>
        <taxon>Craniata</taxon>
        <taxon>Vertebrata</taxon>
        <taxon>Euteleostomi</taxon>
        <taxon>Amphibia</taxon>
        <taxon>Batrachia</taxon>
        <taxon>Anura</taxon>
        <taxon>Pipoidea</taxon>
        <taxon>Pipidae</taxon>
        <taxon>Xenopodinae</taxon>
        <taxon>Xenopus</taxon>
        <taxon>Xenopus</taxon>
    </lineage>
</organism>
<protein>
    <submittedName>
        <fullName evidence="2">Uncharacterized protein</fullName>
    </submittedName>
</protein>
<dbReference type="EMBL" id="CM004481">
    <property type="protein sequence ID" value="OCT65261.1"/>
    <property type="molecule type" value="Genomic_DNA"/>
</dbReference>
<dbReference type="AlphaFoldDB" id="A0A974C2L5"/>